<feature type="transmembrane region" description="Helical" evidence="7">
    <location>
        <begin position="330"/>
        <end position="355"/>
    </location>
</feature>
<comment type="similarity">
    <text evidence="2">Belongs to the TAPT1 family.</text>
</comment>
<feature type="transmembrane region" description="Helical" evidence="7">
    <location>
        <begin position="86"/>
        <end position="104"/>
    </location>
</feature>
<feature type="compositionally biased region" description="Acidic residues" evidence="6">
    <location>
        <begin position="188"/>
        <end position="206"/>
    </location>
</feature>
<evidence type="ECO:0000256" key="7">
    <source>
        <dbReference type="SAM" id="Phobius"/>
    </source>
</evidence>
<keyword evidence="4 7" id="KW-1133">Transmembrane helix</keyword>
<accession>A0ABQ5KS82</accession>
<gene>
    <name evidence="8" type="ORF">ADUPG1_007830</name>
</gene>
<feature type="region of interest" description="Disordered" evidence="6">
    <location>
        <begin position="248"/>
        <end position="280"/>
    </location>
</feature>
<evidence type="ECO:0000256" key="5">
    <source>
        <dbReference type="ARBA" id="ARBA00023136"/>
    </source>
</evidence>
<dbReference type="Pfam" id="PF05346">
    <property type="entry name" value="DUF747"/>
    <property type="match status" value="1"/>
</dbReference>
<dbReference type="PANTHER" id="PTHR13317:SF4">
    <property type="entry name" value="TRANSMEMBRANE ANTERIOR POSTERIOR TRANSFORMATION PROTEIN 1 HOMOLOG"/>
    <property type="match status" value="1"/>
</dbReference>
<dbReference type="EMBL" id="BQXS01010819">
    <property type="protein sequence ID" value="GKT34483.1"/>
    <property type="molecule type" value="Genomic_DNA"/>
</dbReference>
<feature type="region of interest" description="Disordered" evidence="6">
    <location>
        <begin position="188"/>
        <end position="212"/>
    </location>
</feature>
<dbReference type="PANTHER" id="PTHR13317">
    <property type="entry name" value="TRANSMEMBRANE ANTERIOR POSTERIOR TRANSFORMATION PROTEIN 1 HOMOLOG"/>
    <property type="match status" value="1"/>
</dbReference>
<evidence type="ECO:0000256" key="2">
    <source>
        <dbReference type="ARBA" id="ARBA00008803"/>
    </source>
</evidence>
<dbReference type="Proteomes" id="UP001057375">
    <property type="component" value="Unassembled WGS sequence"/>
</dbReference>
<evidence type="ECO:0000256" key="6">
    <source>
        <dbReference type="SAM" id="MobiDB-lite"/>
    </source>
</evidence>
<evidence type="ECO:0000256" key="1">
    <source>
        <dbReference type="ARBA" id="ARBA00004141"/>
    </source>
</evidence>
<proteinExistence type="inferred from homology"/>
<feature type="transmembrane region" description="Helical" evidence="7">
    <location>
        <begin position="483"/>
        <end position="501"/>
    </location>
</feature>
<name>A0ABQ5KS82_9EUKA</name>
<organism evidence="8 9">
    <name type="scientific">Aduncisulcus paluster</name>
    <dbReference type="NCBI Taxonomy" id="2918883"/>
    <lineage>
        <taxon>Eukaryota</taxon>
        <taxon>Metamonada</taxon>
        <taxon>Carpediemonas-like organisms</taxon>
        <taxon>Aduncisulcus</taxon>
    </lineage>
</organism>
<evidence type="ECO:0000313" key="8">
    <source>
        <dbReference type="EMBL" id="GKT34483.1"/>
    </source>
</evidence>
<evidence type="ECO:0000256" key="4">
    <source>
        <dbReference type="ARBA" id="ARBA00022989"/>
    </source>
</evidence>
<keyword evidence="9" id="KW-1185">Reference proteome</keyword>
<evidence type="ECO:0000313" key="9">
    <source>
        <dbReference type="Proteomes" id="UP001057375"/>
    </source>
</evidence>
<keyword evidence="5 7" id="KW-0472">Membrane</keyword>
<sequence length="556" mass="63362">MAKNYYDEKLKHCNPIPSKKHENSSTIATAPLLTTKTTSAITLGRESKVTKQLQKQIIKSKNEDKPNSPSSAFSLSSFSLSVSHHMLNILLFLPVLVIPLILLPGSSPFSLTYSSLFHYLRSWVHVQVFVLFGMAQLFEHMLCSLGEDVVCGVYHSVDKERACWERCVRRKVRMVEFEESFHEKFNNDLDECDGEEEDEEDVEERSEDSSIIDSEESELEKNFLETFMVPSLYKSSSSSRRFGLLSKSRRNTRSRKNTRDRKAERAESTSTTGTGKESLSRAKQRFQSSLLQLQDTFYQAQHDHYKSILGLFVSVVILVVYSLVHVLEQMIQQMCFIIVLFQGNVVSLILTTRWANFKRVLFKKRGLRTLFQQYLADGKDRCHSYLQLLLSVCMCIPQIITEFQELNSFSFVRSAMTGIVSCVLWDVGVDLIKHAMMMKHTGSVKDVYKGFRSVLKDDFVTLSNHIKDEIQGNGSHFVFNISLRYGIPFTVYVCLIIVIVVPTLTSGAAWVVICTGLVVLGAFALLRPLFYISKKGLSIDAQQAKKKVKDTDRYDI</sequence>
<comment type="caution">
    <text evidence="8">The sequence shown here is derived from an EMBL/GenBank/DDBJ whole genome shotgun (WGS) entry which is preliminary data.</text>
</comment>
<keyword evidence="3 7" id="KW-0812">Transmembrane</keyword>
<reference evidence="8" key="1">
    <citation type="submission" date="2022-03" db="EMBL/GenBank/DDBJ databases">
        <title>Draft genome sequence of Aduncisulcus paluster, a free-living microaerophilic Fornicata.</title>
        <authorList>
            <person name="Yuyama I."/>
            <person name="Kume K."/>
            <person name="Tamura T."/>
            <person name="Inagaki Y."/>
            <person name="Hashimoto T."/>
        </authorList>
    </citation>
    <scope>NUCLEOTIDE SEQUENCE</scope>
    <source>
        <strain evidence="8">NY0171</strain>
    </source>
</reference>
<protein>
    <submittedName>
        <fullName evidence="8">Tapt1 family like protein</fullName>
    </submittedName>
</protein>
<comment type="subcellular location">
    <subcellularLocation>
        <location evidence="1">Membrane</location>
        <topology evidence="1">Multi-pass membrane protein</topology>
    </subcellularLocation>
</comment>
<feature type="compositionally biased region" description="Basic residues" evidence="6">
    <location>
        <begin position="248"/>
        <end position="259"/>
    </location>
</feature>
<feature type="transmembrane region" description="Helical" evidence="7">
    <location>
        <begin position="507"/>
        <end position="526"/>
    </location>
</feature>
<feature type="transmembrane region" description="Helical" evidence="7">
    <location>
        <begin position="307"/>
        <end position="324"/>
    </location>
</feature>
<evidence type="ECO:0000256" key="3">
    <source>
        <dbReference type="ARBA" id="ARBA00022692"/>
    </source>
</evidence>
<feature type="transmembrane region" description="Helical" evidence="7">
    <location>
        <begin position="116"/>
        <end position="135"/>
    </location>
</feature>
<dbReference type="InterPro" id="IPR008010">
    <property type="entry name" value="Tatp1"/>
</dbReference>